<dbReference type="InterPro" id="IPR005648">
    <property type="entry name" value="FlgD"/>
</dbReference>
<dbReference type="Pfam" id="PF03963">
    <property type="entry name" value="FlgD"/>
    <property type="match status" value="1"/>
</dbReference>
<reference evidence="7" key="1">
    <citation type="journal article" date="2019" name="Int. J. Syst. Evol. Microbiol.">
        <title>The Global Catalogue of Microorganisms (GCM) 10K type strain sequencing project: providing services to taxonomists for standard genome sequencing and annotation.</title>
        <authorList>
            <consortium name="The Broad Institute Genomics Platform"/>
            <consortium name="The Broad Institute Genome Sequencing Center for Infectious Disease"/>
            <person name="Wu L."/>
            <person name="Ma J."/>
        </authorList>
    </citation>
    <scope>NUCLEOTIDE SEQUENCE [LARGE SCALE GENOMIC DNA]</scope>
    <source>
        <strain evidence="7">KCTC 23701</strain>
    </source>
</reference>
<dbReference type="Proteomes" id="UP000604737">
    <property type="component" value="Unassembled WGS sequence"/>
</dbReference>
<gene>
    <name evidence="6" type="ORF">GCM10007350_20710</name>
</gene>
<dbReference type="Gene3D" id="2.60.40.4070">
    <property type="match status" value="1"/>
</dbReference>
<evidence type="ECO:0000256" key="4">
    <source>
        <dbReference type="ARBA" id="ARBA00024746"/>
    </source>
</evidence>
<comment type="caution">
    <text evidence="6">The sequence shown here is derived from an EMBL/GenBank/DDBJ whole genome shotgun (WGS) entry which is preliminary data.</text>
</comment>
<keyword evidence="3 5" id="KW-1005">Bacterial flagellum biogenesis</keyword>
<keyword evidence="7" id="KW-1185">Reference proteome</keyword>
<evidence type="ECO:0000256" key="5">
    <source>
        <dbReference type="RuleBase" id="RU362076"/>
    </source>
</evidence>
<organism evidence="6 7">
    <name type="scientific">Jeongeupia chitinilytica</name>
    <dbReference type="NCBI Taxonomy" id="1041641"/>
    <lineage>
        <taxon>Bacteria</taxon>
        <taxon>Pseudomonadati</taxon>
        <taxon>Pseudomonadota</taxon>
        <taxon>Betaproteobacteria</taxon>
        <taxon>Neisseriales</taxon>
        <taxon>Chitinibacteraceae</taxon>
        <taxon>Jeongeupia</taxon>
    </lineage>
</organism>
<dbReference type="Gene3D" id="2.30.30.910">
    <property type="match status" value="1"/>
</dbReference>
<evidence type="ECO:0000313" key="7">
    <source>
        <dbReference type="Proteomes" id="UP000604737"/>
    </source>
</evidence>
<protein>
    <recommendedName>
        <fullName evidence="2 5">Basal-body rod modification protein FlgD</fullName>
    </recommendedName>
</protein>
<name>A0ABQ3H3M4_9NEIS</name>
<sequence length="219" mass="22026">MMETTLQTGLQGQGTTTQTVASAIDSGSMTDMFTKLLVAQVRNQDPLSPSDPSQFVSQLTQLSQVEAMQKMASQSAASTAALDNLTVLALGARVGSNVTATTKTVELNGTPVHGGFTLDGAAAKVEVVLTGADGVPHVVPLGSHGSGDVAFDIDPVKLGLKDGSYNIAVRTDTGKTPAVELTGVLQSVRVAAGGGAVLSVSGIGNVDVSAITGFSGQQA</sequence>
<comment type="function">
    <text evidence="4 5">Required for flagellar hook formation. May act as a scaffolding protein.</text>
</comment>
<evidence type="ECO:0000313" key="6">
    <source>
        <dbReference type="EMBL" id="GHD63408.1"/>
    </source>
</evidence>
<evidence type="ECO:0000256" key="3">
    <source>
        <dbReference type="ARBA" id="ARBA00022795"/>
    </source>
</evidence>
<proteinExistence type="inferred from homology"/>
<dbReference type="EMBL" id="BMYO01000005">
    <property type="protein sequence ID" value="GHD63408.1"/>
    <property type="molecule type" value="Genomic_DNA"/>
</dbReference>
<evidence type="ECO:0000256" key="1">
    <source>
        <dbReference type="ARBA" id="ARBA00010577"/>
    </source>
</evidence>
<accession>A0ABQ3H3M4</accession>
<comment type="similarity">
    <text evidence="1 5">Belongs to the FlgD family.</text>
</comment>
<evidence type="ECO:0000256" key="2">
    <source>
        <dbReference type="ARBA" id="ARBA00016013"/>
    </source>
</evidence>